<dbReference type="Pfam" id="PF00589">
    <property type="entry name" value="Phage_integrase"/>
    <property type="match status" value="1"/>
</dbReference>
<dbReference type="InterPro" id="IPR011010">
    <property type="entry name" value="DNA_brk_join_enz"/>
</dbReference>
<evidence type="ECO:0000256" key="5">
    <source>
        <dbReference type="ARBA" id="ARBA00023172"/>
    </source>
</evidence>
<feature type="domain" description="Tyr recombinase" evidence="7">
    <location>
        <begin position="173"/>
        <end position="373"/>
    </location>
</feature>
<organism evidence="9 10">
    <name type="scientific">Candidatus Intestinimonas pullistercoris</name>
    <dbReference type="NCBI Taxonomy" id="2838623"/>
    <lineage>
        <taxon>Bacteria</taxon>
        <taxon>Bacillati</taxon>
        <taxon>Bacillota</taxon>
        <taxon>Clostridia</taxon>
        <taxon>Eubacteriales</taxon>
        <taxon>Intestinimonas</taxon>
    </lineage>
</organism>
<dbReference type="InterPro" id="IPR044068">
    <property type="entry name" value="CB"/>
</dbReference>
<dbReference type="EMBL" id="DWWJ01000099">
    <property type="protein sequence ID" value="HJC40999.1"/>
    <property type="molecule type" value="Genomic_DNA"/>
</dbReference>
<dbReference type="InterPro" id="IPR013762">
    <property type="entry name" value="Integrase-like_cat_sf"/>
</dbReference>
<evidence type="ECO:0000256" key="2">
    <source>
        <dbReference type="ARBA" id="ARBA00008857"/>
    </source>
</evidence>
<dbReference type="PANTHER" id="PTHR30349">
    <property type="entry name" value="PHAGE INTEGRASE-RELATED"/>
    <property type="match status" value="1"/>
</dbReference>
<dbReference type="GO" id="GO:0006310">
    <property type="term" value="P:DNA recombination"/>
    <property type="evidence" value="ECO:0007669"/>
    <property type="project" value="UniProtKB-KW"/>
</dbReference>
<dbReference type="InterPro" id="IPR002104">
    <property type="entry name" value="Integrase_catalytic"/>
</dbReference>
<dbReference type="CDD" id="cd01189">
    <property type="entry name" value="INT_ICEBs1_C_like"/>
    <property type="match status" value="1"/>
</dbReference>
<proteinExistence type="inferred from homology"/>
<name>A0A9D2P061_9FIRM</name>
<evidence type="ECO:0000256" key="4">
    <source>
        <dbReference type="ARBA" id="ARBA00023125"/>
    </source>
</evidence>
<comment type="function">
    <text evidence="1">Site-specific tyrosine recombinase, which acts by catalyzing the cutting and rejoining of the recombining DNA molecules.</text>
</comment>
<protein>
    <submittedName>
        <fullName evidence="9">Tyrosine-type recombinase/integrase</fullName>
    </submittedName>
</protein>
<comment type="similarity">
    <text evidence="2">Belongs to the 'phage' integrase family.</text>
</comment>
<evidence type="ECO:0000256" key="6">
    <source>
        <dbReference type="PROSITE-ProRule" id="PRU01248"/>
    </source>
</evidence>
<evidence type="ECO:0000313" key="10">
    <source>
        <dbReference type="Proteomes" id="UP000823882"/>
    </source>
</evidence>
<dbReference type="AlphaFoldDB" id="A0A9D2P061"/>
<reference evidence="9" key="1">
    <citation type="journal article" date="2021" name="PeerJ">
        <title>Extensive microbial diversity within the chicken gut microbiome revealed by metagenomics and culture.</title>
        <authorList>
            <person name="Gilroy R."/>
            <person name="Ravi A."/>
            <person name="Getino M."/>
            <person name="Pursley I."/>
            <person name="Horton D.L."/>
            <person name="Alikhan N.F."/>
            <person name="Baker D."/>
            <person name="Gharbi K."/>
            <person name="Hall N."/>
            <person name="Watson M."/>
            <person name="Adriaenssens E.M."/>
            <person name="Foster-Nyarko E."/>
            <person name="Jarju S."/>
            <person name="Secka A."/>
            <person name="Antonio M."/>
            <person name="Oren A."/>
            <person name="Chaudhuri R.R."/>
            <person name="La Ragione R."/>
            <person name="Hildebrand F."/>
            <person name="Pallen M.J."/>
        </authorList>
    </citation>
    <scope>NUCLEOTIDE SEQUENCE</scope>
    <source>
        <strain evidence="9">CHK186-1790</strain>
    </source>
</reference>
<evidence type="ECO:0000313" key="9">
    <source>
        <dbReference type="EMBL" id="HJC40999.1"/>
    </source>
</evidence>
<evidence type="ECO:0000259" key="7">
    <source>
        <dbReference type="PROSITE" id="PS51898"/>
    </source>
</evidence>
<sequence>MSRKSVERNISYDDVRQLYYVNMDYGLDEDGKRVRVYQTYPSLVLARKALREFQSERDRYRQVRPRSMTLDQWLEYWMDEVIKPNRAETTVYGYRKIIDNHLSPALGETPIQTLSPQDIQKYYTMLLREKGLSPNTIRRHHDLLSAALRMAVKQEVLSRSPTERVEPPRLVPYEAKFYGPEDLRRLCALTEGTWLEVVVKLAGGLGLRREEICGLRWPNVDFAHRVVRIKEARTSAGAAIIQKATKTKSSTRTLYLSDDLYELLMREQRRQQQFSIRTGRDWDGDGMVLVDRHGEPYPPNAVSLAFSRFIQRNHLPKITLHGLRHTFATVASAQGAPLFDIGKALGHSTPSTTGRIYTHLLDQTHAHILNQVASVMK</sequence>
<dbReference type="PROSITE" id="PS51898">
    <property type="entry name" value="TYR_RECOMBINASE"/>
    <property type="match status" value="1"/>
</dbReference>
<dbReference type="Gene3D" id="1.10.150.130">
    <property type="match status" value="1"/>
</dbReference>
<reference evidence="9" key="2">
    <citation type="submission" date="2021-04" db="EMBL/GenBank/DDBJ databases">
        <authorList>
            <person name="Gilroy R."/>
        </authorList>
    </citation>
    <scope>NUCLEOTIDE SEQUENCE</scope>
    <source>
        <strain evidence="9">CHK186-1790</strain>
    </source>
</reference>
<dbReference type="InterPro" id="IPR004107">
    <property type="entry name" value="Integrase_SAM-like_N"/>
</dbReference>
<dbReference type="SUPFAM" id="SSF56349">
    <property type="entry name" value="DNA breaking-rejoining enzymes"/>
    <property type="match status" value="1"/>
</dbReference>
<dbReference type="PANTHER" id="PTHR30349:SF91">
    <property type="entry name" value="INTA PROTEIN"/>
    <property type="match status" value="1"/>
</dbReference>
<evidence type="ECO:0000259" key="8">
    <source>
        <dbReference type="PROSITE" id="PS51900"/>
    </source>
</evidence>
<dbReference type="Gene3D" id="1.10.443.10">
    <property type="entry name" value="Intergrase catalytic core"/>
    <property type="match status" value="1"/>
</dbReference>
<dbReference type="InterPro" id="IPR010998">
    <property type="entry name" value="Integrase_recombinase_N"/>
</dbReference>
<evidence type="ECO:0000256" key="3">
    <source>
        <dbReference type="ARBA" id="ARBA00022908"/>
    </source>
</evidence>
<keyword evidence="4 6" id="KW-0238">DNA-binding</keyword>
<evidence type="ECO:0000256" key="1">
    <source>
        <dbReference type="ARBA" id="ARBA00003283"/>
    </source>
</evidence>
<keyword evidence="5" id="KW-0233">DNA recombination</keyword>
<comment type="caution">
    <text evidence="9">The sequence shown here is derived from an EMBL/GenBank/DDBJ whole genome shotgun (WGS) entry which is preliminary data.</text>
</comment>
<dbReference type="Proteomes" id="UP000823882">
    <property type="component" value="Unassembled WGS sequence"/>
</dbReference>
<dbReference type="Pfam" id="PF14659">
    <property type="entry name" value="Phage_int_SAM_3"/>
    <property type="match status" value="1"/>
</dbReference>
<dbReference type="PROSITE" id="PS51900">
    <property type="entry name" value="CB"/>
    <property type="match status" value="1"/>
</dbReference>
<dbReference type="GO" id="GO:0015074">
    <property type="term" value="P:DNA integration"/>
    <property type="evidence" value="ECO:0007669"/>
    <property type="project" value="UniProtKB-KW"/>
</dbReference>
<accession>A0A9D2P061</accession>
<keyword evidence="3" id="KW-0229">DNA integration</keyword>
<dbReference type="GO" id="GO:0003677">
    <property type="term" value="F:DNA binding"/>
    <property type="evidence" value="ECO:0007669"/>
    <property type="project" value="UniProtKB-UniRule"/>
</dbReference>
<gene>
    <name evidence="9" type="ORF">H9701_05540</name>
</gene>
<feature type="domain" description="Core-binding (CB)" evidence="8">
    <location>
        <begin position="68"/>
        <end position="152"/>
    </location>
</feature>
<dbReference type="InterPro" id="IPR050090">
    <property type="entry name" value="Tyrosine_recombinase_XerCD"/>
</dbReference>